<accession>A0A4R5AC86</accession>
<reference evidence="2 3" key="1">
    <citation type="submission" date="2019-02" db="EMBL/GenBank/DDBJ databases">
        <title>Draft genome sequences of novel Actinobacteria.</title>
        <authorList>
            <person name="Sahin N."/>
            <person name="Ay H."/>
            <person name="Saygin H."/>
        </authorList>
    </citation>
    <scope>NUCLEOTIDE SEQUENCE [LARGE SCALE GENOMIC DNA]</scope>
    <source>
        <strain evidence="2 3">8K307</strain>
    </source>
</reference>
<dbReference type="InterPro" id="IPR029068">
    <property type="entry name" value="Glyas_Bleomycin-R_OHBP_Dase"/>
</dbReference>
<dbReference type="PANTHER" id="PTHR35908:SF1">
    <property type="entry name" value="CONSERVED PROTEIN"/>
    <property type="match status" value="1"/>
</dbReference>
<comment type="caution">
    <text evidence="2">The sequence shown here is derived from an EMBL/GenBank/DDBJ whole genome shotgun (WGS) entry which is preliminary data.</text>
</comment>
<dbReference type="EMBL" id="SMLB01000019">
    <property type="protein sequence ID" value="TDD68639.1"/>
    <property type="molecule type" value="Genomic_DNA"/>
</dbReference>
<name>A0A4R5AC86_9ACTN</name>
<dbReference type="OrthoDB" id="15077at2"/>
<evidence type="ECO:0000259" key="1">
    <source>
        <dbReference type="Pfam" id="PF18029"/>
    </source>
</evidence>
<organism evidence="2 3">
    <name type="scientific">Jiangella aurantiaca</name>
    <dbReference type="NCBI Taxonomy" id="2530373"/>
    <lineage>
        <taxon>Bacteria</taxon>
        <taxon>Bacillati</taxon>
        <taxon>Actinomycetota</taxon>
        <taxon>Actinomycetes</taxon>
        <taxon>Jiangellales</taxon>
        <taxon>Jiangellaceae</taxon>
        <taxon>Jiangella</taxon>
    </lineage>
</organism>
<protein>
    <submittedName>
        <fullName evidence="2">4a-hydroxytetrahydrobiopterin dehydratase</fullName>
    </submittedName>
</protein>
<proteinExistence type="predicted"/>
<dbReference type="Proteomes" id="UP000295217">
    <property type="component" value="Unassembled WGS sequence"/>
</dbReference>
<dbReference type="InterPro" id="IPR041581">
    <property type="entry name" value="Glyoxalase_6"/>
</dbReference>
<dbReference type="PANTHER" id="PTHR35908">
    <property type="entry name" value="HYPOTHETICAL FUSION PROTEIN"/>
    <property type="match status" value="1"/>
</dbReference>
<keyword evidence="3" id="KW-1185">Reference proteome</keyword>
<dbReference type="Pfam" id="PF18029">
    <property type="entry name" value="Glyoxalase_6"/>
    <property type="match status" value="1"/>
</dbReference>
<evidence type="ECO:0000313" key="3">
    <source>
        <dbReference type="Proteomes" id="UP000295217"/>
    </source>
</evidence>
<feature type="domain" description="Glyoxalase-like" evidence="1">
    <location>
        <begin position="136"/>
        <end position="242"/>
    </location>
</feature>
<dbReference type="Gene3D" id="3.10.180.10">
    <property type="entry name" value="2,3-Dihydroxybiphenyl 1,2-Dioxygenase, domain 1"/>
    <property type="match status" value="1"/>
</dbReference>
<dbReference type="SUPFAM" id="SSF54593">
    <property type="entry name" value="Glyoxalase/Bleomycin resistance protein/Dihydroxybiphenyl dioxygenase"/>
    <property type="match status" value="1"/>
</dbReference>
<dbReference type="RefSeq" id="WP_132104030.1">
    <property type="nucleotide sequence ID" value="NZ_SMLB01000019.1"/>
</dbReference>
<gene>
    <name evidence="2" type="ORF">E1262_15440</name>
</gene>
<dbReference type="AlphaFoldDB" id="A0A4R5AC86"/>
<sequence length="248" mass="26466">MSDDTAPRRLRRPEASAAVEHLGWRYLLARFHTGVAVGSPAEAADVTATAVRAAGPADGHLRADLRPGRVLLSLQDPALADVTSEDVEAAARITTVLRATAHTTSSGLTSDRAVGPQATDPAVATAVPRAEQSLEIAIDALDIPAVRPFWKAVLAYTDEPGQDGPADPLVDPLGQGPAVWFQQMEAPRPQRNRIHFDISVPHDEAQRRLAAALYAGGRLVNDGRAPAFWVLADPEGNEICICTWQGRD</sequence>
<evidence type="ECO:0000313" key="2">
    <source>
        <dbReference type="EMBL" id="TDD68639.1"/>
    </source>
</evidence>